<keyword evidence="10" id="KW-1185">Reference proteome</keyword>
<protein>
    <recommendedName>
        <fullName evidence="8">Homeobox domain-containing protein</fullName>
    </recommendedName>
</protein>
<evidence type="ECO:0000256" key="2">
    <source>
        <dbReference type="ARBA" id="ARBA00023125"/>
    </source>
</evidence>
<feature type="compositionally biased region" description="Basic and acidic residues" evidence="7">
    <location>
        <begin position="146"/>
        <end position="155"/>
    </location>
</feature>
<evidence type="ECO:0000256" key="1">
    <source>
        <dbReference type="ARBA" id="ARBA00004123"/>
    </source>
</evidence>
<dbReference type="Proteomes" id="UP000184188">
    <property type="component" value="Unassembled WGS sequence"/>
</dbReference>
<gene>
    <name evidence="9" type="ORF">ASPZODRAFT_1956626</name>
</gene>
<feature type="domain" description="Homeobox" evidence="8">
    <location>
        <begin position="190"/>
        <end position="251"/>
    </location>
</feature>
<evidence type="ECO:0000313" key="9">
    <source>
        <dbReference type="EMBL" id="OJJ46375.1"/>
    </source>
</evidence>
<dbReference type="GO" id="GO:0000977">
    <property type="term" value="F:RNA polymerase II transcription regulatory region sequence-specific DNA binding"/>
    <property type="evidence" value="ECO:0007669"/>
    <property type="project" value="TreeGrafter"/>
</dbReference>
<reference evidence="10" key="1">
    <citation type="journal article" date="2017" name="Genome Biol.">
        <title>Comparative genomics reveals high biological diversity and specific adaptations in the industrially and medically important fungal genus Aspergillus.</title>
        <authorList>
            <person name="de Vries R.P."/>
            <person name="Riley R."/>
            <person name="Wiebenga A."/>
            <person name="Aguilar-Osorio G."/>
            <person name="Amillis S."/>
            <person name="Uchima C.A."/>
            <person name="Anderluh G."/>
            <person name="Asadollahi M."/>
            <person name="Askin M."/>
            <person name="Barry K."/>
            <person name="Battaglia E."/>
            <person name="Bayram O."/>
            <person name="Benocci T."/>
            <person name="Braus-Stromeyer S.A."/>
            <person name="Caldana C."/>
            <person name="Canovas D."/>
            <person name="Cerqueira G.C."/>
            <person name="Chen F."/>
            <person name="Chen W."/>
            <person name="Choi C."/>
            <person name="Clum A."/>
            <person name="Dos Santos R.A."/>
            <person name="Damasio A.R."/>
            <person name="Diallinas G."/>
            <person name="Emri T."/>
            <person name="Fekete E."/>
            <person name="Flipphi M."/>
            <person name="Freyberg S."/>
            <person name="Gallo A."/>
            <person name="Gournas C."/>
            <person name="Habgood R."/>
            <person name="Hainaut M."/>
            <person name="Harispe M.L."/>
            <person name="Henrissat B."/>
            <person name="Hilden K.S."/>
            <person name="Hope R."/>
            <person name="Hossain A."/>
            <person name="Karabika E."/>
            <person name="Karaffa L."/>
            <person name="Karanyi Z."/>
            <person name="Krasevec N."/>
            <person name="Kuo A."/>
            <person name="Kusch H."/>
            <person name="LaButti K."/>
            <person name="Lagendijk E.L."/>
            <person name="Lapidus A."/>
            <person name="Levasseur A."/>
            <person name="Lindquist E."/>
            <person name="Lipzen A."/>
            <person name="Logrieco A.F."/>
            <person name="MacCabe A."/>
            <person name="Maekelae M.R."/>
            <person name="Malavazi I."/>
            <person name="Melin P."/>
            <person name="Meyer V."/>
            <person name="Mielnichuk N."/>
            <person name="Miskei M."/>
            <person name="Molnar A.P."/>
            <person name="Mule G."/>
            <person name="Ngan C.Y."/>
            <person name="Orejas M."/>
            <person name="Orosz E."/>
            <person name="Ouedraogo J.P."/>
            <person name="Overkamp K.M."/>
            <person name="Park H.-S."/>
            <person name="Perrone G."/>
            <person name="Piumi F."/>
            <person name="Punt P.J."/>
            <person name="Ram A.F."/>
            <person name="Ramon A."/>
            <person name="Rauscher S."/>
            <person name="Record E."/>
            <person name="Riano-Pachon D.M."/>
            <person name="Robert V."/>
            <person name="Roehrig J."/>
            <person name="Ruller R."/>
            <person name="Salamov A."/>
            <person name="Salih N.S."/>
            <person name="Samson R.A."/>
            <person name="Sandor E."/>
            <person name="Sanguinetti M."/>
            <person name="Schuetze T."/>
            <person name="Sepcic K."/>
            <person name="Shelest E."/>
            <person name="Sherlock G."/>
            <person name="Sophianopoulou V."/>
            <person name="Squina F.M."/>
            <person name="Sun H."/>
            <person name="Susca A."/>
            <person name="Todd R.B."/>
            <person name="Tsang A."/>
            <person name="Unkles S.E."/>
            <person name="van de Wiele N."/>
            <person name="van Rossen-Uffink D."/>
            <person name="Oliveira J.V."/>
            <person name="Vesth T.C."/>
            <person name="Visser J."/>
            <person name="Yu J.-H."/>
            <person name="Zhou M."/>
            <person name="Andersen M.R."/>
            <person name="Archer D.B."/>
            <person name="Baker S.E."/>
            <person name="Benoit I."/>
            <person name="Brakhage A.A."/>
            <person name="Braus G.H."/>
            <person name="Fischer R."/>
            <person name="Frisvad J.C."/>
            <person name="Goldman G.H."/>
            <person name="Houbraken J."/>
            <person name="Oakley B."/>
            <person name="Pocsi I."/>
            <person name="Scazzocchio C."/>
            <person name="Seiboth B."/>
            <person name="vanKuyk P.A."/>
            <person name="Wortman J."/>
            <person name="Dyer P.S."/>
            <person name="Grigoriev I.V."/>
        </authorList>
    </citation>
    <scope>NUCLEOTIDE SEQUENCE [LARGE SCALE GENOMIC DNA]</scope>
    <source>
        <strain evidence="10">CBS 506.65</strain>
    </source>
</reference>
<dbReference type="SMART" id="SM00389">
    <property type="entry name" value="HOX"/>
    <property type="match status" value="1"/>
</dbReference>
<evidence type="ECO:0000313" key="10">
    <source>
        <dbReference type="Proteomes" id="UP000184188"/>
    </source>
</evidence>
<dbReference type="CDD" id="cd00086">
    <property type="entry name" value="homeodomain"/>
    <property type="match status" value="1"/>
</dbReference>
<dbReference type="InterPro" id="IPR009057">
    <property type="entry name" value="Homeodomain-like_sf"/>
</dbReference>
<evidence type="ECO:0000256" key="6">
    <source>
        <dbReference type="RuleBase" id="RU000682"/>
    </source>
</evidence>
<dbReference type="PROSITE" id="PS50071">
    <property type="entry name" value="HOMEOBOX_2"/>
    <property type="match status" value="1"/>
</dbReference>
<proteinExistence type="predicted"/>
<feature type="region of interest" description="Disordered" evidence="7">
    <location>
        <begin position="278"/>
        <end position="303"/>
    </location>
</feature>
<evidence type="ECO:0000259" key="8">
    <source>
        <dbReference type="PROSITE" id="PS50071"/>
    </source>
</evidence>
<dbReference type="PANTHER" id="PTHR24208">
    <property type="entry name" value="LIM/HOMEOBOX PROTEIN LHX"/>
    <property type="match status" value="1"/>
</dbReference>
<feature type="region of interest" description="Disordered" evidence="7">
    <location>
        <begin position="81"/>
        <end position="109"/>
    </location>
</feature>
<feature type="region of interest" description="Disordered" evidence="7">
    <location>
        <begin position="133"/>
        <end position="155"/>
    </location>
</feature>
<dbReference type="Gene3D" id="1.10.10.60">
    <property type="entry name" value="Homeodomain-like"/>
    <property type="match status" value="1"/>
</dbReference>
<dbReference type="GeneID" id="34613889"/>
<dbReference type="Pfam" id="PF00046">
    <property type="entry name" value="Homeodomain"/>
    <property type="match status" value="1"/>
</dbReference>
<dbReference type="GO" id="GO:0000981">
    <property type="term" value="F:DNA-binding transcription factor activity, RNA polymerase II-specific"/>
    <property type="evidence" value="ECO:0007669"/>
    <property type="project" value="TreeGrafter"/>
</dbReference>
<dbReference type="EMBL" id="KV878342">
    <property type="protein sequence ID" value="OJJ46375.1"/>
    <property type="molecule type" value="Genomic_DNA"/>
</dbReference>
<keyword evidence="2 5" id="KW-0238">DNA-binding</keyword>
<comment type="subcellular location">
    <subcellularLocation>
        <location evidence="1 5 6">Nucleus</location>
    </subcellularLocation>
</comment>
<accession>A0A1L9SGH7</accession>
<dbReference type="VEuPathDB" id="FungiDB:ASPZODRAFT_1956626"/>
<dbReference type="GO" id="GO:0005634">
    <property type="term" value="C:nucleus"/>
    <property type="evidence" value="ECO:0007669"/>
    <property type="project" value="UniProtKB-SubCell"/>
</dbReference>
<dbReference type="AlphaFoldDB" id="A0A1L9SGH7"/>
<evidence type="ECO:0000256" key="7">
    <source>
        <dbReference type="SAM" id="MobiDB-lite"/>
    </source>
</evidence>
<keyword evidence="4 5" id="KW-0539">Nucleus</keyword>
<feature type="region of interest" description="Disordered" evidence="7">
    <location>
        <begin position="336"/>
        <end position="367"/>
    </location>
</feature>
<feature type="compositionally biased region" description="Low complexity" evidence="7">
    <location>
        <begin position="344"/>
        <end position="363"/>
    </location>
</feature>
<evidence type="ECO:0000256" key="5">
    <source>
        <dbReference type="PROSITE-ProRule" id="PRU00108"/>
    </source>
</evidence>
<dbReference type="InterPro" id="IPR001356">
    <property type="entry name" value="HD"/>
</dbReference>
<organism evidence="9 10">
    <name type="scientific">Penicilliopsis zonata CBS 506.65</name>
    <dbReference type="NCBI Taxonomy" id="1073090"/>
    <lineage>
        <taxon>Eukaryota</taxon>
        <taxon>Fungi</taxon>
        <taxon>Dikarya</taxon>
        <taxon>Ascomycota</taxon>
        <taxon>Pezizomycotina</taxon>
        <taxon>Eurotiomycetes</taxon>
        <taxon>Eurotiomycetidae</taxon>
        <taxon>Eurotiales</taxon>
        <taxon>Aspergillaceae</taxon>
        <taxon>Penicilliopsis</taxon>
    </lineage>
</organism>
<evidence type="ECO:0000256" key="3">
    <source>
        <dbReference type="ARBA" id="ARBA00023155"/>
    </source>
</evidence>
<dbReference type="OrthoDB" id="6159439at2759"/>
<dbReference type="InterPro" id="IPR050453">
    <property type="entry name" value="LIM_Homeobox_TF"/>
</dbReference>
<evidence type="ECO:0000256" key="4">
    <source>
        <dbReference type="ARBA" id="ARBA00023242"/>
    </source>
</evidence>
<feature type="region of interest" description="Disordered" evidence="7">
    <location>
        <begin position="173"/>
        <end position="192"/>
    </location>
</feature>
<dbReference type="STRING" id="1073090.A0A1L9SGH7"/>
<name>A0A1L9SGH7_9EURO</name>
<keyword evidence="3 5" id="KW-0371">Homeobox</keyword>
<sequence length="551" mass="60782">MSTTGPCLWIPPFSSPPHLPGVPDYVSTTTATWDSEQISPKSKIFPLRLPLYSREKEGGSAKQLMDVMQEPVKAESNFAHITDPTSNHTRYVGNDRLPTSTDNSRLGRNEQHVPLSTVNELPSLTCEETAFSIGDDAGHSSSPRDLTPDSVKEEKEEMQIDDQAMHQEGDEGAEFIGGDQQESSTDVKPDKRKMKRFRLTHNQTRFLMSEFTRQAHPDAAQRERLSKEIPGLTPRQVQVWFQNRRAKLKRLTSNDRERMLKSRALPDDFDTTKVLRTPFDHKSGADGSVSSPGNPMPASHDTGLKMLLTDGLQGPHEDDYMISPLSAASAGGNYFPSGTPDGLSRAPRSTFPFPRSSSFSDAATQPPSFMHGLQLNRFSRTMTTPMAPSQMPYASNVMNYRLNQQPSSMIVGYENQQAVEGSVSPTVPEGGYGMENQNHPVPSYQTQLGMPATNMSSHIPHSRHMTMPSAPVTTSQDYRTFTYDTSYATNTNLPYAHANASSMSLPASFPTTDAGSAPSSGVFGAPDNRIGAQHTVESLRNKFSYEYTSYI</sequence>
<dbReference type="PANTHER" id="PTHR24208:SF166">
    <property type="entry name" value="LIM HOMEOBOX TRANSCRIPTION FACTOR 1 ALPHA, ISOFORM B"/>
    <property type="match status" value="1"/>
</dbReference>
<dbReference type="RefSeq" id="XP_022580885.1">
    <property type="nucleotide sequence ID" value="XM_022727425.1"/>
</dbReference>
<dbReference type="SUPFAM" id="SSF46689">
    <property type="entry name" value="Homeodomain-like"/>
    <property type="match status" value="1"/>
</dbReference>
<feature type="DNA-binding region" description="Homeobox" evidence="5">
    <location>
        <begin position="192"/>
        <end position="252"/>
    </location>
</feature>